<dbReference type="Pfam" id="PF03626">
    <property type="entry name" value="COX4_pro"/>
    <property type="match status" value="1"/>
</dbReference>
<gene>
    <name evidence="7" type="ORF">JL111_18045</name>
</gene>
<keyword evidence="8" id="KW-1185">Reference proteome</keyword>
<evidence type="ECO:0000313" key="8">
    <source>
        <dbReference type="Proteomes" id="UP000644749"/>
    </source>
</evidence>
<evidence type="ECO:0000256" key="5">
    <source>
        <dbReference type="ARBA" id="ARBA00023136"/>
    </source>
</evidence>
<evidence type="ECO:0000256" key="3">
    <source>
        <dbReference type="ARBA" id="ARBA00022692"/>
    </source>
</evidence>
<keyword evidence="5 6" id="KW-0472">Membrane</keyword>
<proteinExistence type="predicted"/>
<dbReference type="RefSeq" id="WP_191312393.1">
    <property type="nucleotide sequence ID" value="NZ_BNCL01000022.1"/>
</dbReference>
<sequence length="80" mass="8547">MTDRLTRNWLLLIALILATTGLATQDGGIAAAGLLALAWAKSRAILGGFLHLDRAPEWLSAFLVPLGLWLALVWGLAAVR</sequence>
<feature type="transmembrane region" description="Helical" evidence="6">
    <location>
        <begin position="59"/>
        <end position="79"/>
    </location>
</feature>
<evidence type="ECO:0000256" key="2">
    <source>
        <dbReference type="ARBA" id="ARBA00022475"/>
    </source>
</evidence>
<evidence type="ECO:0000256" key="1">
    <source>
        <dbReference type="ARBA" id="ARBA00004651"/>
    </source>
</evidence>
<accession>A0ABS1S9J4</accession>
<keyword evidence="3 6" id="KW-0812">Transmembrane</keyword>
<name>A0ABS1S9J4_9RHOB</name>
<keyword evidence="4 6" id="KW-1133">Transmembrane helix</keyword>
<comment type="subcellular location">
    <subcellularLocation>
        <location evidence="1">Cell membrane</location>
        <topology evidence="1">Multi-pass membrane protein</topology>
    </subcellularLocation>
</comment>
<protein>
    <submittedName>
        <fullName evidence="7">Cytochrome C oxidase subunit IV family protein</fullName>
    </submittedName>
</protein>
<organism evidence="7 8">
    <name type="scientific">Paracoccus aerius</name>
    <dbReference type="NCBI Taxonomy" id="1915382"/>
    <lineage>
        <taxon>Bacteria</taxon>
        <taxon>Pseudomonadati</taxon>
        <taxon>Pseudomonadota</taxon>
        <taxon>Alphaproteobacteria</taxon>
        <taxon>Rhodobacterales</taxon>
        <taxon>Paracoccaceae</taxon>
        <taxon>Paracoccus</taxon>
    </lineage>
</organism>
<evidence type="ECO:0000313" key="7">
    <source>
        <dbReference type="EMBL" id="MBL3675379.1"/>
    </source>
</evidence>
<keyword evidence="2" id="KW-1003">Cell membrane</keyword>
<evidence type="ECO:0000256" key="4">
    <source>
        <dbReference type="ARBA" id="ARBA00022989"/>
    </source>
</evidence>
<reference evidence="7 8" key="1">
    <citation type="submission" date="2021-01" db="EMBL/GenBank/DDBJ databases">
        <title>011410 draft genome.</title>
        <authorList>
            <person name="Lang L."/>
        </authorList>
    </citation>
    <scope>NUCLEOTIDE SEQUENCE [LARGE SCALE GENOMIC DNA]</scope>
    <source>
        <strain evidence="7 8">KCTC 42845</strain>
    </source>
</reference>
<evidence type="ECO:0000256" key="6">
    <source>
        <dbReference type="SAM" id="Phobius"/>
    </source>
</evidence>
<dbReference type="EMBL" id="JAESHT010000023">
    <property type="protein sequence ID" value="MBL3675379.1"/>
    <property type="molecule type" value="Genomic_DNA"/>
</dbReference>
<dbReference type="Proteomes" id="UP000644749">
    <property type="component" value="Unassembled WGS sequence"/>
</dbReference>
<dbReference type="InterPro" id="IPR005171">
    <property type="entry name" value="Cyt_c_oxidase_su4_prok"/>
</dbReference>
<comment type="caution">
    <text evidence="7">The sequence shown here is derived from an EMBL/GenBank/DDBJ whole genome shotgun (WGS) entry which is preliminary data.</text>
</comment>